<comment type="caution">
    <text evidence="1">The sequence shown here is derived from an EMBL/GenBank/DDBJ whole genome shotgun (WGS) entry which is preliminary data.</text>
</comment>
<evidence type="ECO:0000313" key="2">
    <source>
        <dbReference type="Proteomes" id="UP000448867"/>
    </source>
</evidence>
<accession>A0A7X2LYY0</accession>
<reference evidence="1 2" key="1">
    <citation type="submission" date="2019-11" db="EMBL/GenBank/DDBJ databases">
        <title>Bacillus lacus genome.</title>
        <authorList>
            <person name="Allen C.J."/>
            <person name="Newman J.D."/>
        </authorList>
    </citation>
    <scope>NUCLEOTIDE SEQUENCE [LARGE SCALE GENOMIC DNA]</scope>
    <source>
        <strain evidence="1 2">KCTC 33946</strain>
    </source>
</reference>
<evidence type="ECO:0000313" key="1">
    <source>
        <dbReference type="EMBL" id="MRX72846.1"/>
    </source>
</evidence>
<sequence>MLSFNKIEGPIFQLLDGTFYQGIDAHHIIENTFVGPQERWNHIHPAKYPNEHQASIHVKIYYGERVGDEKRFRVGIC</sequence>
<protein>
    <submittedName>
        <fullName evidence="1">Uncharacterized protein</fullName>
    </submittedName>
</protein>
<dbReference type="Proteomes" id="UP000448867">
    <property type="component" value="Unassembled WGS sequence"/>
</dbReference>
<proteinExistence type="predicted"/>
<name>A0A7X2LYY0_9BACI</name>
<dbReference type="AlphaFoldDB" id="A0A7X2LYY0"/>
<dbReference type="EMBL" id="WKKI01000022">
    <property type="protein sequence ID" value="MRX72846.1"/>
    <property type="molecule type" value="Genomic_DNA"/>
</dbReference>
<gene>
    <name evidence="1" type="ORF">GJU40_11890</name>
</gene>
<keyword evidence="2" id="KW-1185">Reference proteome</keyword>
<organism evidence="1 2">
    <name type="scientific">Metabacillus lacus</name>
    <dbReference type="NCBI Taxonomy" id="1983721"/>
    <lineage>
        <taxon>Bacteria</taxon>
        <taxon>Bacillati</taxon>
        <taxon>Bacillota</taxon>
        <taxon>Bacilli</taxon>
        <taxon>Bacillales</taxon>
        <taxon>Bacillaceae</taxon>
        <taxon>Metabacillus</taxon>
    </lineage>
</organism>
<dbReference type="OrthoDB" id="3261089at2"/>